<evidence type="ECO:0000313" key="1">
    <source>
        <dbReference type="EMBL" id="GBP16441.1"/>
    </source>
</evidence>
<comment type="caution">
    <text evidence="1">The sequence shown here is derived from an EMBL/GenBank/DDBJ whole genome shotgun (WGS) entry which is preliminary data.</text>
</comment>
<evidence type="ECO:0000313" key="2">
    <source>
        <dbReference type="Proteomes" id="UP000299102"/>
    </source>
</evidence>
<dbReference type="Proteomes" id="UP000299102">
    <property type="component" value="Unassembled WGS sequence"/>
</dbReference>
<proteinExistence type="predicted"/>
<name>A0A4C1TR21_EUMVA</name>
<dbReference type="EMBL" id="BGZK01000079">
    <property type="protein sequence ID" value="GBP16441.1"/>
    <property type="molecule type" value="Genomic_DNA"/>
</dbReference>
<sequence length="118" mass="13744">MGTTRQRVSRELVYEVMEHYVTAIENLTSARKTSFSRTLRTNRYIPIQGVMLAATEDSSLVTRHVTSRRTRDARARLSPPRRLRTTLFVPAHWPKPYVTPESYFCNKIVDPKEKSAYQ</sequence>
<gene>
    <name evidence="1" type="ORF">EVAR_10021_1</name>
</gene>
<accession>A0A4C1TR21</accession>
<protein>
    <submittedName>
        <fullName evidence="1">Uncharacterized protein</fullName>
    </submittedName>
</protein>
<reference evidence="1 2" key="1">
    <citation type="journal article" date="2019" name="Commun. Biol.">
        <title>The bagworm genome reveals a unique fibroin gene that provides high tensile strength.</title>
        <authorList>
            <person name="Kono N."/>
            <person name="Nakamura H."/>
            <person name="Ohtoshi R."/>
            <person name="Tomita M."/>
            <person name="Numata K."/>
            <person name="Arakawa K."/>
        </authorList>
    </citation>
    <scope>NUCLEOTIDE SEQUENCE [LARGE SCALE GENOMIC DNA]</scope>
</reference>
<organism evidence="1 2">
    <name type="scientific">Eumeta variegata</name>
    <name type="common">Bagworm moth</name>
    <name type="synonym">Eumeta japonica</name>
    <dbReference type="NCBI Taxonomy" id="151549"/>
    <lineage>
        <taxon>Eukaryota</taxon>
        <taxon>Metazoa</taxon>
        <taxon>Ecdysozoa</taxon>
        <taxon>Arthropoda</taxon>
        <taxon>Hexapoda</taxon>
        <taxon>Insecta</taxon>
        <taxon>Pterygota</taxon>
        <taxon>Neoptera</taxon>
        <taxon>Endopterygota</taxon>
        <taxon>Lepidoptera</taxon>
        <taxon>Glossata</taxon>
        <taxon>Ditrysia</taxon>
        <taxon>Tineoidea</taxon>
        <taxon>Psychidae</taxon>
        <taxon>Oiketicinae</taxon>
        <taxon>Eumeta</taxon>
    </lineage>
</organism>
<keyword evidence="2" id="KW-1185">Reference proteome</keyword>
<dbReference type="AlphaFoldDB" id="A0A4C1TR21"/>